<keyword evidence="2" id="KW-0812">Transmembrane</keyword>
<dbReference type="Proteomes" id="UP001501094">
    <property type="component" value="Unassembled WGS sequence"/>
</dbReference>
<keyword evidence="2" id="KW-0472">Membrane</keyword>
<evidence type="ECO:0000256" key="2">
    <source>
        <dbReference type="SAM" id="Phobius"/>
    </source>
</evidence>
<organism evidence="3 4">
    <name type="scientific">Myceligenerans crystallogenes</name>
    <dbReference type="NCBI Taxonomy" id="316335"/>
    <lineage>
        <taxon>Bacteria</taxon>
        <taxon>Bacillati</taxon>
        <taxon>Actinomycetota</taxon>
        <taxon>Actinomycetes</taxon>
        <taxon>Micrococcales</taxon>
        <taxon>Promicromonosporaceae</taxon>
        <taxon>Myceligenerans</taxon>
    </lineage>
</organism>
<evidence type="ECO:0000313" key="4">
    <source>
        <dbReference type="Proteomes" id="UP001501094"/>
    </source>
</evidence>
<gene>
    <name evidence="3" type="ORF">GCM10009751_25080</name>
</gene>
<keyword evidence="4" id="KW-1185">Reference proteome</keyword>
<feature type="transmembrane region" description="Helical" evidence="2">
    <location>
        <begin position="73"/>
        <end position="93"/>
    </location>
</feature>
<evidence type="ECO:0000256" key="1">
    <source>
        <dbReference type="SAM" id="MobiDB-lite"/>
    </source>
</evidence>
<proteinExistence type="predicted"/>
<feature type="compositionally biased region" description="Basic and acidic residues" evidence="1">
    <location>
        <begin position="129"/>
        <end position="141"/>
    </location>
</feature>
<feature type="transmembrane region" description="Helical" evidence="2">
    <location>
        <begin position="45"/>
        <end position="66"/>
    </location>
</feature>
<reference evidence="4" key="1">
    <citation type="journal article" date="2019" name="Int. J. Syst. Evol. Microbiol.">
        <title>The Global Catalogue of Microorganisms (GCM) 10K type strain sequencing project: providing services to taxonomists for standard genome sequencing and annotation.</title>
        <authorList>
            <consortium name="The Broad Institute Genomics Platform"/>
            <consortium name="The Broad Institute Genome Sequencing Center for Infectious Disease"/>
            <person name="Wu L."/>
            <person name="Ma J."/>
        </authorList>
    </citation>
    <scope>NUCLEOTIDE SEQUENCE [LARGE SCALE GENOMIC DNA]</scope>
    <source>
        <strain evidence="4">JCM 14326</strain>
    </source>
</reference>
<dbReference type="Pfam" id="PF14087">
    <property type="entry name" value="DUF4267"/>
    <property type="match status" value="1"/>
</dbReference>
<feature type="region of interest" description="Disordered" evidence="1">
    <location>
        <begin position="129"/>
        <end position="149"/>
    </location>
</feature>
<evidence type="ECO:0008006" key="5">
    <source>
        <dbReference type="Google" id="ProtNLM"/>
    </source>
</evidence>
<protein>
    <recommendedName>
        <fullName evidence="5">DUF4267 domain-containing protein</fullName>
    </recommendedName>
</protein>
<name>A0ABP4ZSL9_9MICO</name>
<feature type="transmembrane region" description="Helical" evidence="2">
    <location>
        <begin position="99"/>
        <end position="122"/>
    </location>
</feature>
<comment type="caution">
    <text evidence="3">The sequence shown here is derived from an EMBL/GenBank/DDBJ whole genome shotgun (WGS) entry which is preliminary data.</text>
</comment>
<keyword evidence="2" id="KW-1133">Transmembrane helix</keyword>
<dbReference type="EMBL" id="BAAANL010000005">
    <property type="protein sequence ID" value="GAA1865948.1"/>
    <property type="molecule type" value="Genomic_DNA"/>
</dbReference>
<sequence>MKHLNTVLVALTVCAGLFFGLNFLVLGAGAAAGFGIEPWPTGNAAGYYTVKGVRDIAYGLTALVLLVQGQRRALAWVLLVDAVIPAGDMIAVMTHGGTVGQALAVHGTAVVLVLIASALLFLEQRGVTRDGARDGDRDTDRGAPVPAAR</sequence>
<dbReference type="InterPro" id="IPR025363">
    <property type="entry name" value="DUF4267"/>
</dbReference>
<dbReference type="RefSeq" id="WP_344103315.1">
    <property type="nucleotide sequence ID" value="NZ_BAAANL010000005.1"/>
</dbReference>
<accession>A0ABP4ZSL9</accession>
<evidence type="ECO:0000313" key="3">
    <source>
        <dbReference type="EMBL" id="GAA1865948.1"/>
    </source>
</evidence>